<name>A0A1I5IG40_PSUAM</name>
<dbReference type="InterPro" id="IPR004360">
    <property type="entry name" value="Glyas_Fos-R_dOase_dom"/>
</dbReference>
<dbReference type="InterPro" id="IPR029068">
    <property type="entry name" value="Glyas_Bleomycin-R_OHBP_Dase"/>
</dbReference>
<proteinExistence type="predicted"/>
<dbReference type="Proteomes" id="UP000199614">
    <property type="component" value="Unassembled WGS sequence"/>
</dbReference>
<organism evidence="2 3">
    <name type="scientific">Pseudonocardia ammonioxydans</name>
    <dbReference type="NCBI Taxonomy" id="260086"/>
    <lineage>
        <taxon>Bacteria</taxon>
        <taxon>Bacillati</taxon>
        <taxon>Actinomycetota</taxon>
        <taxon>Actinomycetes</taxon>
        <taxon>Pseudonocardiales</taxon>
        <taxon>Pseudonocardiaceae</taxon>
        <taxon>Pseudonocardia</taxon>
    </lineage>
</organism>
<dbReference type="AlphaFoldDB" id="A0A1I5IG40"/>
<keyword evidence="3" id="KW-1185">Reference proteome</keyword>
<dbReference type="PROSITE" id="PS51819">
    <property type="entry name" value="VOC"/>
    <property type="match status" value="1"/>
</dbReference>
<dbReference type="EMBL" id="FOUY01000101">
    <property type="protein sequence ID" value="SFO59575.1"/>
    <property type="molecule type" value="Genomic_DNA"/>
</dbReference>
<reference evidence="2 3" key="1">
    <citation type="submission" date="2016-10" db="EMBL/GenBank/DDBJ databases">
        <authorList>
            <person name="de Groot N.N."/>
        </authorList>
    </citation>
    <scope>NUCLEOTIDE SEQUENCE [LARGE SCALE GENOMIC DNA]</scope>
    <source>
        <strain evidence="2 3">CGMCC 4.1877</strain>
    </source>
</reference>
<protein>
    <submittedName>
        <fullName evidence="2">Catechol 2,3-dioxygenase</fullName>
    </submittedName>
</protein>
<dbReference type="Gene3D" id="3.10.180.10">
    <property type="entry name" value="2,3-Dihydroxybiphenyl 1,2-Dioxygenase, domain 1"/>
    <property type="match status" value="1"/>
</dbReference>
<accession>A0A1I5IG40</accession>
<dbReference type="STRING" id="260086.SAMN05216207_11011"/>
<keyword evidence="2" id="KW-0560">Oxidoreductase</keyword>
<gene>
    <name evidence="2" type="ORF">SAMN05216207_11011</name>
</gene>
<dbReference type="GO" id="GO:0051213">
    <property type="term" value="F:dioxygenase activity"/>
    <property type="evidence" value="ECO:0007669"/>
    <property type="project" value="UniProtKB-KW"/>
</dbReference>
<evidence type="ECO:0000313" key="3">
    <source>
        <dbReference type="Proteomes" id="UP000199614"/>
    </source>
</evidence>
<dbReference type="SUPFAM" id="SSF54593">
    <property type="entry name" value="Glyoxalase/Bleomycin resistance protein/Dihydroxybiphenyl dioxygenase"/>
    <property type="match status" value="1"/>
</dbReference>
<evidence type="ECO:0000259" key="1">
    <source>
        <dbReference type="PROSITE" id="PS51819"/>
    </source>
</evidence>
<feature type="domain" description="VOC" evidence="1">
    <location>
        <begin position="4"/>
        <end position="127"/>
    </location>
</feature>
<dbReference type="RefSeq" id="WP_093357294.1">
    <property type="nucleotide sequence ID" value="NZ_FOUY01000101.1"/>
</dbReference>
<keyword evidence="2" id="KW-0223">Dioxygenase</keyword>
<dbReference type="InterPro" id="IPR037523">
    <property type="entry name" value="VOC_core"/>
</dbReference>
<sequence length="132" mass="14759">MSITLNHTVVPARNKQASAEFLADILGVPVHTPFGPFIPVPIGSMTLDYADIDFADRGTTDITAHHYAFEVDDDTFDQIFERITAAGLRYYAEPHHPHRVGEINTSRNGRAVYFDDPNGHVMEIMTTPHTDH</sequence>
<evidence type="ECO:0000313" key="2">
    <source>
        <dbReference type="EMBL" id="SFO59575.1"/>
    </source>
</evidence>
<dbReference type="OrthoDB" id="9810341at2"/>
<dbReference type="Pfam" id="PF00903">
    <property type="entry name" value="Glyoxalase"/>
    <property type="match status" value="1"/>
</dbReference>
<dbReference type="CDD" id="cd08351">
    <property type="entry name" value="ChaP_like"/>
    <property type="match status" value="1"/>
</dbReference>